<comment type="similarity">
    <text evidence="2">Belongs to the encapsulin family. Family 1 subfamily.</text>
</comment>
<accession>A0A4R1HKJ8</accession>
<evidence type="ECO:0000256" key="1">
    <source>
        <dbReference type="ARBA" id="ARBA00033738"/>
    </source>
</evidence>
<dbReference type="InterPro" id="IPR007544">
    <property type="entry name" value="ENCAP"/>
</dbReference>
<gene>
    <name evidence="5" type="ORF">EV378_6945</name>
</gene>
<dbReference type="Proteomes" id="UP000295560">
    <property type="component" value="Unassembled WGS sequence"/>
</dbReference>
<proteinExistence type="inferred from homology"/>
<dbReference type="Gene3D" id="3.30.2320.10">
    <property type="entry name" value="hypothetical protein PF0899 domain"/>
    <property type="match status" value="1"/>
</dbReference>
<protein>
    <recommendedName>
        <fullName evidence="4">Type 1 encapsulin shell protein</fullName>
    </recommendedName>
</protein>
<dbReference type="PANTHER" id="PTHR37165">
    <property type="entry name" value="PEPTIDASE U56 FAMILY"/>
    <property type="match status" value="1"/>
</dbReference>
<dbReference type="PANTHER" id="PTHR37165:SF1">
    <property type="entry name" value="TYPE 1 ENCAPSULIN SHELL PROTEIN"/>
    <property type="match status" value="1"/>
</dbReference>
<comment type="caution">
    <text evidence="5">The sequence shown here is derived from an EMBL/GenBank/DDBJ whole genome shotgun (WGS) entry which is preliminary data.</text>
</comment>
<dbReference type="Gene3D" id="3.30.2400.30">
    <property type="match status" value="1"/>
</dbReference>
<dbReference type="RefSeq" id="WP_132432126.1">
    <property type="nucleotide sequence ID" value="NZ_SMFZ01000002.1"/>
</dbReference>
<name>A0A4R1HKJ8_PSEEN</name>
<dbReference type="OrthoDB" id="2922at2"/>
<keyword evidence="6" id="KW-1185">Reference proteome</keyword>
<dbReference type="NCBIfam" id="NF041155">
    <property type="entry name" value="encap_f1"/>
    <property type="match status" value="1"/>
</dbReference>
<comment type="subcellular location">
    <subcellularLocation>
        <location evidence="1">Encapsulin nanocompartment</location>
    </subcellularLocation>
</comment>
<evidence type="ECO:0000313" key="5">
    <source>
        <dbReference type="EMBL" id="TCK22934.1"/>
    </source>
</evidence>
<dbReference type="Pfam" id="PF04454">
    <property type="entry name" value="Linocin_M18"/>
    <property type="match status" value="1"/>
</dbReference>
<dbReference type="InterPro" id="IPR051429">
    <property type="entry name" value="Encapsulin_nc"/>
</dbReference>
<sequence length="274" mass="30144">MTAQNHLLRDKAPIPELAWKAVDDEARERLSPLLTARRLADWNTGTAGWEVSSVDVGRVRRLDGPPPGVKADGAKARLRQVQPLAEFRVPFTVSRDEIDDIQRGAQDPEFDDLARAAREAAVIENRAVFHGWPEAGISGICEVSPYDALHLGDDTERYPDVVARAVDQLRRNGIEGPYAMAIDPEGYTRIVETAERGGTLLFEHLSRILGGQILRAPGLDGALVVSQRGGDFLLDVGQDLSIGYSDHDGDTVHLYLEESFTFRVVEPDATVTLR</sequence>
<keyword evidence="3" id="KW-1284">Encapsulin nanocompartment</keyword>
<evidence type="ECO:0000256" key="4">
    <source>
        <dbReference type="ARBA" id="ARBA00050023"/>
    </source>
</evidence>
<evidence type="ECO:0000313" key="6">
    <source>
        <dbReference type="Proteomes" id="UP000295560"/>
    </source>
</evidence>
<reference evidence="5 6" key="1">
    <citation type="submission" date="2019-03" db="EMBL/GenBank/DDBJ databases">
        <title>Sequencing the genomes of 1000 actinobacteria strains.</title>
        <authorList>
            <person name="Klenk H.-P."/>
        </authorList>
    </citation>
    <scope>NUCLEOTIDE SEQUENCE [LARGE SCALE GENOMIC DNA]</scope>
    <source>
        <strain evidence="5 6">DSM 44969</strain>
    </source>
</reference>
<dbReference type="AlphaFoldDB" id="A0A4R1HKJ8"/>
<dbReference type="EMBL" id="SMFZ01000002">
    <property type="protein sequence ID" value="TCK22934.1"/>
    <property type="molecule type" value="Genomic_DNA"/>
</dbReference>
<evidence type="ECO:0000256" key="3">
    <source>
        <dbReference type="ARBA" id="ARBA00033787"/>
    </source>
</evidence>
<dbReference type="GO" id="GO:0140737">
    <property type="term" value="C:encapsulin nanocompartment"/>
    <property type="evidence" value="ECO:0007669"/>
    <property type="project" value="UniProtKB-SubCell"/>
</dbReference>
<dbReference type="PIRSF" id="PIRSF019254">
    <property type="entry name" value="CFP29"/>
    <property type="match status" value="1"/>
</dbReference>
<evidence type="ECO:0000256" key="2">
    <source>
        <dbReference type="ARBA" id="ARBA00033743"/>
    </source>
</evidence>
<organism evidence="5 6">
    <name type="scientific">Pseudonocardia endophytica</name>
    <dbReference type="NCBI Taxonomy" id="401976"/>
    <lineage>
        <taxon>Bacteria</taxon>
        <taxon>Bacillati</taxon>
        <taxon>Actinomycetota</taxon>
        <taxon>Actinomycetes</taxon>
        <taxon>Pseudonocardiales</taxon>
        <taxon>Pseudonocardiaceae</taxon>
        <taxon>Pseudonocardia</taxon>
    </lineage>
</organism>